<name>A0A0F9TWH9_9ZZZZ</name>
<protein>
    <submittedName>
        <fullName evidence="1">Uncharacterized protein</fullName>
    </submittedName>
</protein>
<dbReference type="AlphaFoldDB" id="A0A0F9TWH9"/>
<proteinExistence type="predicted"/>
<comment type="caution">
    <text evidence="1">The sequence shown here is derived from an EMBL/GenBank/DDBJ whole genome shotgun (WGS) entry which is preliminary data.</text>
</comment>
<dbReference type="EMBL" id="LAZR01001369">
    <property type="protein sequence ID" value="KKN45753.1"/>
    <property type="molecule type" value="Genomic_DNA"/>
</dbReference>
<evidence type="ECO:0000313" key="1">
    <source>
        <dbReference type="EMBL" id="KKN45753.1"/>
    </source>
</evidence>
<accession>A0A0F9TWH9</accession>
<sequence>MIDWIWRKIVGSGGGVSIDGDVIILQVGRLAEAELTPTKAREMARHLIRLADKIEGN</sequence>
<organism evidence="1">
    <name type="scientific">marine sediment metagenome</name>
    <dbReference type="NCBI Taxonomy" id="412755"/>
    <lineage>
        <taxon>unclassified sequences</taxon>
        <taxon>metagenomes</taxon>
        <taxon>ecological metagenomes</taxon>
    </lineage>
</organism>
<gene>
    <name evidence="1" type="ORF">LCGC14_0679760</name>
</gene>
<reference evidence="1" key="1">
    <citation type="journal article" date="2015" name="Nature">
        <title>Complex archaea that bridge the gap between prokaryotes and eukaryotes.</title>
        <authorList>
            <person name="Spang A."/>
            <person name="Saw J.H."/>
            <person name="Jorgensen S.L."/>
            <person name="Zaremba-Niedzwiedzka K."/>
            <person name="Martijn J."/>
            <person name="Lind A.E."/>
            <person name="van Eijk R."/>
            <person name="Schleper C."/>
            <person name="Guy L."/>
            <person name="Ettema T.J."/>
        </authorList>
    </citation>
    <scope>NUCLEOTIDE SEQUENCE</scope>
</reference>